<evidence type="ECO:0000313" key="4">
    <source>
        <dbReference type="Proteomes" id="UP001172457"/>
    </source>
</evidence>
<organism evidence="3 4">
    <name type="scientific">Centaurea solstitialis</name>
    <name type="common">yellow star-thistle</name>
    <dbReference type="NCBI Taxonomy" id="347529"/>
    <lineage>
        <taxon>Eukaryota</taxon>
        <taxon>Viridiplantae</taxon>
        <taxon>Streptophyta</taxon>
        <taxon>Embryophyta</taxon>
        <taxon>Tracheophyta</taxon>
        <taxon>Spermatophyta</taxon>
        <taxon>Magnoliopsida</taxon>
        <taxon>eudicotyledons</taxon>
        <taxon>Gunneridae</taxon>
        <taxon>Pentapetalae</taxon>
        <taxon>asterids</taxon>
        <taxon>campanulids</taxon>
        <taxon>Asterales</taxon>
        <taxon>Asteraceae</taxon>
        <taxon>Carduoideae</taxon>
        <taxon>Cardueae</taxon>
        <taxon>Centaureinae</taxon>
        <taxon>Centaurea</taxon>
    </lineage>
</organism>
<dbReference type="Proteomes" id="UP001172457">
    <property type="component" value="Chromosome 2"/>
</dbReference>
<dbReference type="EMBL" id="JARYMX010000002">
    <property type="protein sequence ID" value="KAJ9561192.1"/>
    <property type="molecule type" value="Genomic_DNA"/>
</dbReference>
<dbReference type="PANTHER" id="PTHR33223:SF3">
    <property type="match status" value="1"/>
</dbReference>
<name>A0AA38U0X5_9ASTR</name>
<dbReference type="InterPro" id="IPR005162">
    <property type="entry name" value="Retrotrans_gag_dom"/>
</dbReference>
<comment type="caution">
    <text evidence="3">The sequence shown here is derived from an EMBL/GenBank/DDBJ whole genome shotgun (WGS) entry which is preliminary data.</text>
</comment>
<dbReference type="PANTHER" id="PTHR33223">
    <property type="entry name" value="CCHC-TYPE DOMAIN-CONTAINING PROTEIN"/>
    <property type="match status" value="1"/>
</dbReference>
<feature type="compositionally biased region" description="Basic and acidic residues" evidence="1">
    <location>
        <begin position="57"/>
        <end position="66"/>
    </location>
</feature>
<reference evidence="3" key="1">
    <citation type="submission" date="2023-03" db="EMBL/GenBank/DDBJ databases">
        <title>Chromosome-scale reference genome and RAD-based genetic map of yellow starthistle (Centaurea solstitialis) reveal putative structural variation and QTLs associated with invader traits.</title>
        <authorList>
            <person name="Reatini B."/>
            <person name="Cang F.A."/>
            <person name="Jiang Q."/>
            <person name="Mckibben M.T.W."/>
            <person name="Barker M.S."/>
            <person name="Rieseberg L.H."/>
            <person name="Dlugosch K.M."/>
        </authorList>
    </citation>
    <scope>NUCLEOTIDE SEQUENCE</scope>
    <source>
        <strain evidence="3">CAN-66</strain>
        <tissue evidence="3">Leaf</tissue>
    </source>
</reference>
<keyword evidence="4" id="KW-1185">Reference proteome</keyword>
<evidence type="ECO:0000256" key="1">
    <source>
        <dbReference type="SAM" id="MobiDB-lite"/>
    </source>
</evidence>
<evidence type="ECO:0000259" key="2">
    <source>
        <dbReference type="Pfam" id="PF03732"/>
    </source>
</evidence>
<feature type="domain" description="Retrotransposon gag" evidence="2">
    <location>
        <begin position="241"/>
        <end position="334"/>
    </location>
</feature>
<evidence type="ECO:0000313" key="3">
    <source>
        <dbReference type="EMBL" id="KAJ9561192.1"/>
    </source>
</evidence>
<gene>
    <name evidence="3" type="ORF">OSB04_006352</name>
</gene>
<feature type="compositionally biased region" description="Low complexity" evidence="1">
    <location>
        <begin position="7"/>
        <end position="27"/>
    </location>
</feature>
<dbReference type="Pfam" id="PF03732">
    <property type="entry name" value="Retrotrans_gag"/>
    <property type="match status" value="1"/>
</dbReference>
<feature type="compositionally biased region" description="Basic and acidic residues" evidence="1">
    <location>
        <begin position="145"/>
        <end position="162"/>
    </location>
</feature>
<accession>A0AA38U0X5</accession>
<feature type="region of interest" description="Disordered" evidence="1">
    <location>
        <begin position="113"/>
        <end position="165"/>
    </location>
</feature>
<proteinExistence type="predicted"/>
<dbReference type="AlphaFoldDB" id="A0AA38U0X5"/>
<feature type="region of interest" description="Disordered" evidence="1">
    <location>
        <begin position="1"/>
        <end position="72"/>
    </location>
</feature>
<sequence>MTEESTTETTTVTEASVTETTTVTEASATEKKWTARTTGNQSTWEKKPILEGATPLEQEKKSPSHVERKRRPRSKWLIFRFRGFKSRTKSRTKSRSPTPINLEIERTAKRLRKQAKLQKKLGEGPSSPGVNIWEDINLSSDSDEEKQKEKQKEEEEKPKVEMAEDEQTLRLLATQDVAQTPICIRYPTGNQNFALKTGLVHLLPTYHELENGDPNKHLKQFHIVCLSMKPAEVSEDLIKLKAFPFSLKDRATDWLYSLPPNSVETWNQMARLFLDKFFPASRAANLRREICSIKQRDVETLHEYWERFKHLCVSCPQHGISEQLLLQYFYEGLLPMDRKMIDAASGGAMFNKTPTEVRALITTMAENSQHFSVRSDMRREPTKTK</sequence>
<protein>
    <recommendedName>
        <fullName evidence="2">Retrotransposon gag domain-containing protein</fullName>
    </recommendedName>
</protein>